<reference evidence="1" key="1">
    <citation type="journal article" date="2015" name="Nature">
        <title>Complex archaea that bridge the gap between prokaryotes and eukaryotes.</title>
        <authorList>
            <person name="Spang A."/>
            <person name="Saw J.H."/>
            <person name="Jorgensen S.L."/>
            <person name="Zaremba-Niedzwiedzka K."/>
            <person name="Martijn J."/>
            <person name="Lind A.E."/>
            <person name="van Eijk R."/>
            <person name="Schleper C."/>
            <person name="Guy L."/>
            <person name="Ettema T.J."/>
        </authorList>
    </citation>
    <scope>NUCLEOTIDE SEQUENCE</scope>
</reference>
<sequence length="86" mass="10010">MPNKLEEAGISWVIIGSQTKPYKPPKIEWVQEIVEATDRAGIPVFLKDNLIPLLWGKKEPFIKGHEDLCWLNKDTLKWELRQESPK</sequence>
<gene>
    <name evidence="1" type="ORF">LCGC14_0420370</name>
</gene>
<proteinExistence type="predicted"/>
<protein>
    <submittedName>
        <fullName evidence="1">Uncharacterized protein</fullName>
    </submittedName>
</protein>
<name>A0A0F9W078_9ZZZZ</name>
<dbReference type="EMBL" id="LAZR01000383">
    <property type="protein sequence ID" value="KKN71458.1"/>
    <property type="molecule type" value="Genomic_DNA"/>
</dbReference>
<organism evidence="1">
    <name type="scientific">marine sediment metagenome</name>
    <dbReference type="NCBI Taxonomy" id="412755"/>
    <lineage>
        <taxon>unclassified sequences</taxon>
        <taxon>metagenomes</taxon>
        <taxon>ecological metagenomes</taxon>
    </lineage>
</organism>
<evidence type="ECO:0000313" key="1">
    <source>
        <dbReference type="EMBL" id="KKN71458.1"/>
    </source>
</evidence>
<accession>A0A0F9W078</accession>
<dbReference type="AlphaFoldDB" id="A0A0F9W078"/>
<comment type="caution">
    <text evidence="1">The sequence shown here is derived from an EMBL/GenBank/DDBJ whole genome shotgun (WGS) entry which is preliminary data.</text>
</comment>